<dbReference type="EMBL" id="KC292023">
    <property type="protein sequence ID" value="AGM11132.1"/>
    <property type="molecule type" value="Genomic_DNA"/>
</dbReference>
<feature type="region of interest" description="Disordered" evidence="1">
    <location>
        <begin position="188"/>
        <end position="207"/>
    </location>
</feature>
<gene>
    <name evidence="3" type="primary">40</name>
    <name evidence="3" type="ORF">HRTV4_40</name>
</gene>
<dbReference type="RefSeq" id="YP_008059529.1">
    <property type="nucleotide sequence ID" value="NC_021329.1"/>
</dbReference>
<accession>R4TKD3</accession>
<dbReference type="Proteomes" id="UP000202022">
    <property type="component" value="Segment"/>
</dbReference>
<dbReference type="InterPro" id="IPR044925">
    <property type="entry name" value="His-Me_finger_sf"/>
</dbReference>
<keyword evidence="4" id="KW-1185">Reference proteome</keyword>
<proteinExistence type="predicted"/>
<dbReference type="GeneID" id="16194397"/>
<sequence>MGSKKYHDAEWLHDKYHGDGMTLYEMADECDVTATTISSWMDKHGIETRNESDAQRPEGKHTKREWLAEQYHGKERALADIGDECDVSAATVMKWMERHNIPRRGYTDHLRKERVAIDRTDRGYVRASTRAPQDSDKQSEMVWIHQLVAIADGADPHKVFSNGEHQCHHVNGVKWDNRPENIEVLSQRDHDELHAAERERADTGEFL</sequence>
<dbReference type="SUPFAM" id="SSF54060">
    <property type="entry name" value="His-Me finger endonucleases"/>
    <property type="match status" value="1"/>
</dbReference>
<name>R4TKD3_9CAUD</name>
<feature type="domain" description="HNH nuclease" evidence="2">
    <location>
        <begin position="164"/>
        <end position="190"/>
    </location>
</feature>
<dbReference type="Pfam" id="PF13392">
    <property type="entry name" value="HNH_3"/>
    <property type="match status" value="1"/>
</dbReference>
<dbReference type="Gene3D" id="1.10.10.60">
    <property type="entry name" value="Homeodomain-like"/>
    <property type="match status" value="1"/>
</dbReference>
<evidence type="ECO:0000313" key="3">
    <source>
        <dbReference type="EMBL" id="AGM11132.1"/>
    </source>
</evidence>
<dbReference type="OrthoDB" id="15050at10239"/>
<evidence type="ECO:0000256" key="1">
    <source>
        <dbReference type="SAM" id="MobiDB-lite"/>
    </source>
</evidence>
<reference evidence="3 4" key="1">
    <citation type="submission" date="2012-12" db="EMBL/GenBank/DDBJ databases">
        <authorList>
            <person name="Sencilo A."/>
            <person name="Jacobs-Sera D."/>
            <person name="Russell D.A."/>
            <person name="Ko C."/>
            <person name="Atanasova N."/>
            <person name="Osterlund E."/>
            <person name="Oksanen H.M."/>
            <person name="Bamford D.H."/>
            <person name="Hatfull G.F."/>
            <person name="Roine E."/>
            <person name="Hendrix R.W."/>
        </authorList>
    </citation>
    <scope>NUCLEOTIDE SEQUENCE [LARGE SCALE GENOMIC DNA]</scope>
</reference>
<organism evidence="3 4">
    <name type="scientific">Halorubrum tailed virus 4</name>
    <dbReference type="NCBI Taxonomy" id="1273752"/>
    <lineage>
        <taxon>Viruses</taxon>
        <taxon>Duplodnaviria</taxon>
        <taxon>Heunggongvirae</taxon>
        <taxon>Uroviricota</taxon>
        <taxon>Caudoviricetes</taxon>
        <taxon>Kirjokansivirales</taxon>
        <taxon>Haloferuviridae</taxon>
        <taxon>Saldibavirus</taxon>
        <taxon>Saldibavirus natrii</taxon>
        <taxon>Saldibavirus HRTV4</taxon>
    </lineage>
</organism>
<dbReference type="KEGG" id="vg:16194397"/>
<dbReference type="Gene3D" id="3.90.75.20">
    <property type="match status" value="1"/>
</dbReference>
<protein>
    <submittedName>
        <fullName evidence="3">HNH protein</fullName>
    </submittedName>
</protein>
<dbReference type="InterPro" id="IPR003615">
    <property type="entry name" value="HNH_nuc"/>
</dbReference>
<evidence type="ECO:0000313" key="4">
    <source>
        <dbReference type="Proteomes" id="UP000202022"/>
    </source>
</evidence>
<evidence type="ECO:0000259" key="2">
    <source>
        <dbReference type="Pfam" id="PF13392"/>
    </source>
</evidence>